<dbReference type="Proteomes" id="UP000447434">
    <property type="component" value="Chromosome 15"/>
</dbReference>
<reference evidence="3" key="1">
    <citation type="journal article" date="2020" name="Nat. Commun.">
        <title>Genome sequence of the cluster root forming white lupin.</title>
        <authorList>
            <person name="Hufnagel B."/>
            <person name="Marques A."/>
            <person name="Soriano A."/>
            <person name="Marques L."/>
            <person name="Divol F."/>
            <person name="Doumas P."/>
            <person name="Sallet E."/>
            <person name="Mancinotti D."/>
            <person name="Carrere S."/>
            <person name="Marande W."/>
            <person name="Arribat S."/>
            <person name="Keller J."/>
            <person name="Huneau C."/>
            <person name="Blein T."/>
            <person name="Aime D."/>
            <person name="Laguerre M."/>
            <person name="Taylor J."/>
            <person name="Schubert V."/>
            <person name="Nelson M."/>
            <person name="Geu-Flores F."/>
            <person name="Crespi M."/>
            <person name="Gallardo-Guerrero K."/>
            <person name="Delaux P.-M."/>
            <person name="Salse J."/>
            <person name="Berges H."/>
            <person name="Guyot R."/>
            <person name="Gouzy J."/>
            <person name="Peret B."/>
        </authorList>
    </citation>
    <scope>NUCLEOTIDE SEQUENCE [LARGE SCALE GENOMIC DNA]</scope>
    <source>
        <strain evidence="3">cv. Amiga</strain>
    </source>
</reference>
<name>A0A6A4PE95_LUPAL</name>
<evidence type="ECO:0000256" key="1">
    <source>
        <dbReference type="SAM" id="Phobius"/>
    </source>
</evidence>
<organism evidence="2 3">
    <name type="scientific">Lupinus albus</name>
    <name type="common">White lupine</name>
    <name type="synonym">Lupinus termis</name>
    <dbReference type="NCBI Taxonomy" id="3870"/>
    <lineage>
        <taxon>Eukaryota</taxon>
        <taxon>Viridiplantae</taxon>
        <taxon>Streptophyta</taxon>
        <taxon>Embryophyta</taxon>
        <taxon>Tracheophyta</taxon>
        <taxon>Spermatophyta</taxon>
        <taxon>Magnoliopsida</taxon>
        <taxon>eudicotyledons</taxon>
        <taxon>Gunneridae</taxon>
        <taxon>Pentapetalae</taxon>
        <taxon>rosids</taxon>
        <taxon>fabids</taxon>
        <taxon>Fabales</taxon>
        <taxon>Fabaceae</taxon>
        <taxon>Papilionoideae</taxon>
        <taxon>50 kb inversion clade</taxon>
        <taxon>genistoids sensu lato</taxon>
        <taxon>core genistoids</taxon>
        <taxon>Genisteae</taxon>
        <taxon>Lupinus</taxon>
    </lineage>
</organism>
<keyword evidence="1" id="KW-0472">Membrane</keyword>
<proteinExistence type="predicted"/>
<gene>
    <name evidence="2" type="ORF">Lalb_Chr15g0080011</name>
</gene>
<keyword evidence="3" id="KW-1185">Reference proteome</keyword>
<dbReference type="OrthoDB" id="1715073at2759"/>
<evidence type="ECO:0000313" key="2">
    <source>
        <dbReference type="EMBL" id="KAE9598367.1"/>
    </source>
</evidence>
<accession>A0A6A4PE95</accession>
<dbReference type="EMBL" id="WOCE01000015">
    <property type="protein sequence ID" value="KAE9598367.1"/>
    <property type="molecule type" value="Genomic_DNA"/>
</dbReference>
<evidence type="ECO:0000313" key="3">
    <source>
        <dbReference type="Proteomes" id="UP000447434"/>
    </source>
</evidence>
<protein>
    <submittedName>
        <fullName evidence="2">Uncharacterized protein</fullName>
    </submittedName>
</protein>
<keyword evidence="1" id="KW-0812">Transmembrane</keyword>
<feature type="transmembrane region" description="Helical" evidence="1">
    <location>
        <begin position="73"/>
        <end position="94"/>
    </location>
</feature>
<sequence>MCITFLLGSNEDMFKECKSLSLWTKICNFTNNAGLGPPLEEDNNPEGVFSEIGWYATNQFDVDVVVSNRMLLYLYPFMLDFTLCLIFGVITLHCTNYKDNMAAMDMAIRDGVDI</sequence>
<comment type="caution">
    <text evidence="2">The sequence shown here is derived from an EMBL/GenBank/DDBJ whole genome shotgun (WGS) entry which is preliminary data.</text>
</comment>
<dbReference type="AlphaFoldDB" id="A0A6A4PE95"/>
<keyword evidence="1" id="KW-1133">Transmembrane helix</keyword>